<accession>A0A1D8GFT5</accession>
<sequence>MDASYIEKYNILQTFQSNDHQKVFIGTVKDRDHEIVIINILRDLGDLWKKDKEKLENALGNLLHLEIVEEGFVLVTTFKDAQPLEDYFNQTHVGIHKRMNILFAYLRDIVKYKELDYSLQSMLIDEAQILIDNHQPFLSELILIDKNLEMDTPFEGLVKKIAGVMKKILIAGSSLEDENKDMLQFIHKLENGEHTYKDIEDIYHAFRSYYLYQWAMGEQSTGSRKSLALREESSFRKKAQPRMGKSMLGKMALLVVALGLGTYGLSKYGLLEGRQENVLVEPVAYFERIETSTGWEFVNKSTGNNLKESIWEVLKNEEIIESTKAKDLMIASPEAGIYKVSLKVKGEKGQWSQPYEEEIILGNNVNDEYSEAEDLSDPLEEVERLDKLHLEYDTSQGISLDHDIYKTGNYGIRIEGSIDSPRKISFKNLSLNDQSFFSMWIMADAAEPIEIRLKGLQKNRIVFEKNIQHQPSGAYLWELLNIEDGIGSIDRLEMSLSAPSVLWLDDIEVDSFK</sequence>
<keyword evidence="2" id="KW-1185">Reference proteome</keyword>
<dbReference type="KEGG" id="gfe:Gferi_09380"/>
<name>A0A1D8GFT5_9FIRM</name>
<gene>
    <name evidence="1" type="ORF">Gferi_09380</name>
</gene>
<dbReference type="EMBL" id="CP017269">
    <property type="protein sequence ID" value="AOT69777.1"/>
    <property type="molecule type" value="Genomic_DNA"/>
</dbReference>
<dbReference type="AlphaFoldDB" id="A0A1D8GFT5"/>
<dbReference type="STRING" id="1424294.Gferi_09380"/>
<organism evidence="1 2">
    <name type="scientific">Geosporobacter ferrireducens</name>
    <dbReference type="NCBI Taxonomy" id="1424294"/>
    <lineage>
        <taxon>Bacteria</taxon>
        <taxon>Bacillati</taxon>
        <taxon>Bacillota</taxon>
        <taxon>Clostridia</taxon>
        <taxon>Peptostreptococcales</taxon>
        <taxon>Thermotaleaceae</taxon>
        <taxon>Geosporobacter</taxon>
    </lineage>
</organism>
<evidence type="ECO:0000313" key="1">
    <source>
        <dbReference type="EMBL" id="AOT69777.1"/>
    </source>
</evidence>
<protein>
    <submittedName>
        <fullName evidence="1">Uncharacterized protein</fullName>
    </submittedName>
</protein>
<evidence type="ECO:0000313" key="2">
    <source>
        <dbReference type="Proteomes" id="UP000095743"/>
    </source>
</evidence>
<reference evidence="1 2" key="1">
    <citation type="submission" date="2016-09" db="EMBL/GenBank/DDBJ databases">
        <title>Genomic analysis reveals versatility of anaerobic energy metabolism of Geosporobacter ferrireducens IRF9 of phylum Firmicutes.</title>
        <authorList>
            <person name="Kim S.-J."/>
        </authorList>
    </citation>
    <scope>NUCLEOTIDE SEQUENCE [LARGE SCALE GENOMIC DNA]</scope>
    <source>
        <strain evidence="1 2">IRF9</strain>
    </source>
</reference>
<dbReference type="Proteomes" id="UP000095743">
    <property type="component" value="Chromosome"/>
</dbReference>
<dbReference type="RefSeq" id="WP_069975835.1">
    <property type="nucleotide sequence ID" value="NZ_CP017269.1"/>
</dbReference>
<dbReference type="OrthoDB" id="1949232at2"/>
<proteinExistence type="predicted"/>